<reference evidence="2 3" key="1">
    <citation type="submission" date="2023-01" db="EMBL/GenBank/DDBJ databases">
        <title>Vibrio sp. KJ40-1 sp.nov, isolated from marine algae.</title>
        <authorList>
            <person name="Butt M."/>
            <person name="Kim J.M.J."/>
            <person name="Jeon C.O.C."/>
        </authorList>
    </citation>
    <scope>NUCLEOTIDE SEQUENCE [LARGE SCALE GENOMIC DNA]</scope>
    <source>
        <strain evidence="2 3">KJ40-1</strain>
    </source>
</reference>
<feature type="domain" description="Lipoprotein LPP20-like" evidence="1">
    <location>
        <begin position="59"/>
        <end position="156"/>
    </location>
</feature>
<dbReference type="InterPro" id="IPR024952">
    <property type="entry name" value="LPP20-like_dom"/>
</dbReference>
<gene>
    <name evidence="2" type="ORF">PGX00_11210</name>
</gene>
<name>A0ABT4YRP6_9VIBR</name>
<comment type="caution">
    <text evidence="2">The sequence shown here is derived from an EMBL/GenBank/DDBJ whole genome shotgun (WGS) entry which is preliminary data.</text>
</comment>
<evidence type="ECO:0000313" key="2">
    <source>
        <dbReference type="EMBL" id="MDB1124188.1"/>
    </source>
</evidence>
<dbReference type="EMBL" id="JAQLOI010000001">
    <property type="protein sequence ID" value="MDB1124188.1"/>
    <property type="molecule type" value="Genomic_DNA"/>
</dbReference>
<keyword evidence="3" id="KW-1185">Reference proteome</keyword>
<organism evidence="2 3">
    <name type="scientific">Vibrio algarum</name>
    <dbReference type="NCBI Taxonomy" id="3020714"/>
    <lineage>
        <taxon>Bacteria</taxon>
        <taxon>Pseudomonadati</taxon>
        <taxon>Pseudomonadota</taxon>
        <taxon>Gammaproteobacteria</taxon>
        <taxon>Vibrionales</taxon>
        <taxon>Vibrionaceae</taxon>
        <taxon>Vibrio</taxon>
    </lineage>
</organism>
<sequence>MKKLLISASVLTGLFGCVSNDVSVNEAQNFAKCTFPDAYEVEAPAWICDVMPNDLAAGATGYAKKSISGMAVMRKVAVNDARTALAARFETDVNNLFKQAIESSVSTSTAAGANEEVQETVENLTKTVVSKTLTNSRLIVSQVSPTGGLYVLVGMDQTAYENNLTKVVDEVTGEDSALWKKFNNEKASEDITNALDSLMSK</sequence>
<dbReference type="Proteomes" id="UP001210678">
    <property type="component" value="Unassembled WGS sequence"/>
</dbReference>
<accession>A0ABT4YRP6</accession>
<proteinExistence type="predicted"/>
<dbReference type="RefSeq" id="WP_272136251.1">
    <property type="nucleotide sequence ID" value="NZ_JAQLOI010000001.1"/>
</dbReference>
<dbReference type="Pfam" id="PF02169">
    <property type="entry name" value="LPP20"/>
    <property type="match status" value="1"/>
</dbReference>
<evidence type="ECO:0000313" key="3">
    <source>
        <dbReference type="Proteomes" id="UP001210678"/>
    </source>
</evidence>
<keyword evidence="2" id="KW-0449">Lipoprotein</keyword>
<dbReference type="PROSITE" id="PS51257">
    <property type="entry name" value="PROKAR_LIPOPROTEIN"/>
    <property type="match status" value="1"/>
</dbReference>
<evidence type="ECO:0000259" key="1">
    <source>
        <dbReference type="Pfam" id="PF02169"/>
    </source>
</evidence>
<protein>
    <submittedName>
        <fullName evidence="2">LPP20 family lipoprotein</fullName>
    </submittedName>
</protein>